<dbReference type="Proteomes" id="UP001139103">
    <property type="component" value="Unassembled WGS sequence"/>
</dbReference>
<protein>
    <recommendedName>
        <fullName evidence="3">WD40 repeat domain-containing protein</fullName>
    </recommendedName>
</protein>
<evidence type="ECO:0008006" key="3">
    <source>
        <dbReference type="Google" id="ProtNLM"/>
    </source>
</evidence>
<reference evidence="1" key="1">
    <citation type="submission" date="2021-11" db="EMBL/GenBank/DDBJ databases">
        <title>Genome sequence.</title>
        <authorList>
            <person name="Sun Q."/>
        </authorList>
    </citation>
    <scope>NUCLEOTIDE SEQUENCE</scope>
    <source>
        <strain evidence="1">JC732</strain>
    </source>
</reference>
<dbReference type="Gene3D" id="2.130.10.10">
    <property type="entry name" value="YVTN repeat-like/Quinoprotein amine dehydrogenase"/>
    <property type="match status" value="1"/>
</dbReference>
<dbReference type="SUPFAM" id="SSF50978">
    <property type="entry name" value="WD40 repeat-like"/>
    <property type="match status" value="1"/>
</dbReference>
<sequence>MRILVGIGVFLQLGTQPIFSQNLTDGLSRELPKASTGPKRTKAPDSAITIWGETNLKRLDDFAYGPGGDSILAIAVVSSQFDPRFNDGRVQILCWKAPQTEPETLLKFSTEINRLAVSPDGHIAVTRFETRKTDSDRSFQRGMRGWEEFSIAEIYAPESDKPVKTLEFNFRGPQESLAYSGNGKWLAFGPTIYSTVDWQSVWTRSGSPRSPNRWALHPSLDLMAIATPSFVDWRSGTSPTVTLFDLNQKKEVSQAKEALSEPLRQIAIYKEAVDVLAWRKDGSNILMANGRRFVSTPISSPAETAPDSRQTLAMELRQDDITQLGGTADGVWTIVGYAQPDRVIMLNPSANRGFFIEGSTFRVHPNRSEILVHRRIYPSAEGARLTREILLVVDLTKLVD</sequence>
<dbReference type="EMBL" id="JAJKFT010000004">
    <property type="protein sequence ID" value="MCC9627798.1"/>
    <property type="molecule type" value="Genomic_DNA"/>
</dbReference>
<evidence type="ECO:0000313" key="2">
    <source>
        <dbReference type="Proteomes" id="UP001139103"/>
    </source>
</evidence>
<dbReference type="RefSeq" id="WP_230216486.1">
    <property type="nucleotide sequence ID" value="NZ_JAJKFT010000004.1"/>
</dbReference>
<gene>
    <name evidence="1" type="ORF">LOC68_05275</name>
</gene>
<dbReference type="AlphaFoldDB" id="A0A9X1MIN7"/>
<keyword evidence="2" id="KW-1185">Reference proteome</keyword>
<name>A0A9X1MIN7_9BACT</name>
<comment type="caution">
    <text evidence="1">The sequence shown here is derived from an EMBL/GenBank/DDBJ whole genome shotgun (WGS) entry which is preliminary data.</text>
</comment>
<organism evidence="1 2">
    <name type="scientific">Blastopirellula sediminis</name>
    <dbReference type="NCBI Taxonomy" id="2894196"/>
    <lineage>
        <taxon>Bacteria</taxon>
        <taxon>Pseudomonadati</taxon>
        <taxon>Planctomycetota</taxon>
        <taxon>Planctomycetia</taxon>
        <taxon>Pirellulales</taxon>
        <taxon>Pirellulaceae</taxon>
        <taxon>Blastopirellula</taxon>
    </lineage>
</organism>
<evidence type="ECO:0000313" key="1">
    <source>
        <dbReference type="EMBL" id="MCC9627798.1"/>
    </source>
</evidence>
<accession>A0A9X1MIN7</accession>
<proteinExistence type="predicted"/>
<dbReference type="InterPro" id="IPR036322">
    <property type="entry name" value="WD40_repeat_dom_sf"/>
</dbReference>
<dbReference type="InterPro" id="IPR015943">
    <property type="entry name" value="WD40/YVTN_repeat-like_dom_sf"/>
</dbReference>